<accession>A0AA38CKY7</accession>
<dbReference type="SUPFAM" id="SSF56112">
    <property type="entry name" value="Protein kinase-like (PK-like)"/>
    <property type="match status" value="1"/>
</dbReference>
<proteinExistence type="inferred from homology"/>
<dbReference type="GO" id="GO:0005524">
    <property type="term" value="F:ATP binding"/>
    <property type="evidence" value="ECO:0007669"/>
    <property type="project" value="InterPro"/>
</dbReference>
<dbReference type="Proteomes" id="UP000824469">
    <property type="component" value="Unassembled WGS sequence"/>
</dbReference>
<dbReference type="Gene3D" id="3.30.200.20">
    <property type="entry name" value="Phosphorylase Kinase, domain 1"/>
    <property type="match status" value="1"/>
</dbReference>
<dbReference type="InterPro" id="IPR000719">
    <property type="entry name" value="Prot_kinase_dom"/>
</dbReference>
<evidence type="ECO:0000313" key="5">
    <source>
        <dbReference type="EMBL" id="KAH9299527.1"/>
    </source>
</evidence>
<dbReference type="Gene3D" id="1.10.510.10">
    <property type="entry name" value="Transferase(Phosphotransferase) domain 1"/>
    <property type="match status" value="1"/>
</dbReference>
<evidence type="ECO:0000256" key="2">
    <source>
        <dbReference type="ARBA" id="ARBA00012513"/>
    </source>
</evidence>
<name>A0AA38CKY7_TAXCH</name>
<dbReference type="SMART" id="SM00220">
    <property type="entry name" value="S_TKc"/>
    <property type="match status" value="1"/>
</dbReference>
<reference evidence="5 6" key="1">
    <citation type="journal article" date="2021" name="Nat. Plants">
        <title>The Taxus genome provides insights into paclitaxel biosynthesis.</title>
        <authorList>
            <person name="Xiong X."/>
            <person name="Gou J."/>
            <person name="Liao Q."/>
            <person name="Li Y."/>
            <person name="Zhou Q."/>
            <person name="Bi G."/>
            <person name="Li C."/>
            <person name="Du R."/>
            <person name="Wang X."/>
            <person name="Sun T."/>
            <person name="Guo L."/>
            <person name="Liang H."/>
            <person name="Lu P."/>
            <person name="Wu Y."/>
            <person name="Zhang Z."/>
            <person name="Ro D.K."/>
            <person name="Shang Y."/>
            <person name="Huang S."/>
            <person name="Yan J."/>
        </authorList>
    </citation>
    <scope>NUCLEOTIDE SEQUENCE [LARGE SCALE GENOMIC DNA]</scope>
    <source>
        <strain evidence="5">Ta-2019</strain>
    </source>
</reference>
<keyword evidence="6" id="KW-1185">Reference proteome</keyword>
<sequence length="711" mass="78745">MDQQEVTLETLCSDANVSGTDYDPAVEKSWYILTILARIGRPSTPEEISERCRFICVTPAEVLHLCCIPSSPLCNVDGRITRSPLAVRIFEKFCSKPVLDLRFTSAIETINELPLNCSRKRLLEDLVETDTSRQAKKVRKLDTFFTVENCRQPRTPSPLGRDPSNIPTNLGFGAGGGNLQGNGATGLDDGAAKGDEVLSVDYRVFKGVGAPGVDNGAAQGDVAPGVGDREAKYDVAPETGNEAPTSDNKINSLPLEAIIMKDVVETEAVDVNMADATAQTENCLPPMKPMQSSGCPDGKCDVKKDHFVTYKRQKGEMSKTQLDCMDKEGVFHSDTCKMDLEICSAASQHAQTSTQHDGIQTIKLEDKEVKRDQVTLAGDDVLSLQVNKLPKKQQVCANNEKTSNAKQKIKKSGKAHALMQEEMDTAVPTSNMNDVGLKRIPMFESFNVEEEEGSGGYGTVYKARRKQDGKLFAIKCPLEKTSSNYVTNEIKMLERFGGKNFIIKYEGAFKDNDCDCLILQHVEHEKPEVLRREIDVPQLRWYGYCMFKALQTLHKQGIIHRDVKPGNFLFSRKLNKGYLIDFNLALDQYDPFAGRSKPKMPLHNQKSVVAVAAHKPPFYSSRRDIPNVRHKALIAGAEATNLVKQTKHAHVKSSSNAINLKRRGHTLEVRQHDSSNHRAQSNLPPDTMNTNHKSKLGGESSCKKIQFCTCA</sequence>
<feature type="non-terminal residue" evidence="5">
    <location>
        <position position="1"/>
    </location>
</feature>
<dbReference type="PANTHER" id="PTHR11909">
    <property type="entry name" value="CASEIN KINASE-RELATED"/>
    <property type="match status" value="1"/>
</dbReference>
<comment type="caution">
    <text evidence="5">The sequence shown here is derived from an EMBL/GenBank/DDBJ whole genome shotgun (WGS) entry which is preliminary data.</text>
</comment>
<dbReference type="EC" id="2.7.11.1" evidence="2"/>
<dbReference type="PROSITE" id="PS00108">
    <property type="entry name" value="PROTEIN_KINASE_ST"/>
    <property type="match status" value="1"/>
</dbReference>
<evidence type="ECO:0000313" key="6">
    <source>
        <dbReference type="Proteomes" id="UP000824469"/>
    </source>
</evidence>
<dbReference type="FunFam" id="1.10.510.10:FF:001893">
    <property type="entry name" value="Probable serine/threonine-protein kinase DDB_G0291918"/>
    <property type="match status" value="1"/>
</dbReference>
<dbReference type="EMBL" id="JAHRHJ020000010">
    <property type="protein sequence ID" value="KAH9299527.1"/>
    <property type="molecule type" value="Genomic_DNA"/>
</dbReference>
<evidence type="ECO:0000256" key="1">
    <source>
        <dbReference type="ARBA" id="ARBA00005926"/>
    </source>
</evidence>
<dbReference type="Pfam" id="PF00069">
    <property type="entry name" value="Pkinase"/>
    <property type="match status" value="1"/>
</dbReference>
<dbReference type="GO" id="GO:0004674">
    <property type="term" value="F:protein serine/threonine kinase activity"/>
    <property type="evidence" value="ECO:0007669"/>
    <property type="project" value="UniProtKB-EC"/>
</dbReference>
<organism evidence="5 6">
    <name type="scientific">Taxus chinensis</name>
    <name type="common">Chinese yew</name>
    <name type="synonym">Taxus wallichiana var. chinensis</name>
    <dbReference type="NCBI Taxonomy" id="29808"/>
    <lineage>
        <taxon>Eukaryota</taxon>
        <taxon>Viridiplantae</taxon>
        <taxon>Streptophyta</taxon>
        <taxon>Embryophyta</taxon>
        <taxon>Tracheophyta</taxon>
        <taxon>Spermatophyta</taxon>
        <taxon>Pinopsida</taxon>
        <taxon>Pinidae</taxon>
        <taxon>Conifers II</taxon>
        <taxon>Cupressales</taxon>
        <taxon>Taxaceae</taxon>
        <taxon>Taxus</taxon>
    </lineage>
</organism>
<gene>
    <name evidence="5" type="ORF">KI387_031209</name>
</gene>
<dbReference type="AlphaFoldDB" id="A0AA38CKY7"/>
<protein>
    <recommendedName>
        <fullName evidence="2">non-specific serine/threonine protein kinase</fullName>
        <ecNumber evidence="2">2.7.11.1</ecNumber>
    </recommendedName>
</protein>
<evidence type="ECO:0000259" key="4">
    <source>
        <dbReference type="PROSITE" id="PS50011"/>
    </source>
</evidence>
<feature type="domain" description="Protein kinase" evidence="4">
    <location>
        <begin position="446"/>
        <end position="711"/>
    </location>
</feature>
<dbReference type="InterPro" id="IPR011009">
    <property type="entry name" value="Kinase-like_dom_sf"/>
</dbReference>
<feature type="compositionally biased region" description="Polar residues" evidence="3">
    <location>
        <begin position="677"/>
        <end position="691"/>
    </location>
</feature>
<evidence type="ECO:0000256" key="3">
    <source>
        <dbReference type="SAM" id="MobiDB-lite"/>
    </source>
</evidence>
<dbReference type="InterPro" id="IPR050235">
    <property type="entry name" value="CK1_Ser-Thr_kinase"/>
</dbReference>
<dbReference type="InterPro" id="IPR008271">
    <property type="entry name" value="Ser/Thr_kinase_AS"/>
</dbReference>
<feature type="region of interest" description="Disordered" evidence="3">
    <location>
        <begin position="668"/>
        <end position="698"/>
    </location>
</feature>
<comment type="similarity">
    <text evidence="1">Belongs to the protein kinase superfamily. CK1 Ser/Thr protein kinase family. Casein kinase I subfamily.</text>
</comment>
<dbReference type="PROSITE" id="PS50011">
    <property type="entry name" value="PROTEIN_KINASE_DOM"/>
    <property type="match status" value="1"/>
</dbReference>